<gene>
    <name evidence="1" type="ORF">SKAU_G00196370</name>
</gene>
<keyword evidence="2" id="KW-1185">Reference proteome</keyword>
<sequence>MLRESGGNPDPQMTWPPITLCWQPSQLQLHLHWTSFFQSKMNACVSNPRKLFSTFSTPFTLLATIWNSFTHPVPPHIPHTYTVFLQDSEGCRCAPTGDAPSRNHLSTGPHPFSSPPVYILQTTCLTRISPDSELGIPLKLLSLP</sequence>
<dbReference type="EMBL" id="JAINUF010000006">
    <property type="protein sequence ID" value="KAJ8356843.1"/>
    <property type="molecule type" value="Genomic_DNA"/>
</dbReference>
<dbReference type="AlphaFoldDB" id="A0A9Q1IXR7"/>
<organism evidence="1 2">
    <name type="scientific">Synaphobranchus kaupii</name>
    <name type="common">Kaup's arrowtooth eel</name>
    <dbReference type="NCBI Taxonomy" id="118154"/>
    <lineage>
        <taxon>Eukaryota</taxon>
        <taxon>Metazoa</taxon>
        <taxon>Chordata</taxon>
        <taxon>Craniata</taxon>
        <taxon>Vertebrata</taxon>
        <taxon>Euteleostomi</taxon>
        <taxon>Actinopterygii</taxon>
        <taxon>Neopterygii</taxon>
        <taxon>Teleostei</taxon>
        <taxon>Anguilliformes</taxon>
        <taxon>Synaphobranchidae</taxon>
        <taxon>Synaphobranchus</taxon>
    </lineage>
</organism>
<evidence type="ECO:0000313" key="1">
    <source>
        <dbReference type="EMBL" id="KAJ8356843.1"/>
    </source>
</evidence>
<proteinExistence type="predicted"/>
<protein>
    <submittedName>
        <fullName evidence="1">Uncharacterized protein</fullName>
    </submittedName>
</protein>
<dbReference type="Proteomes" id="UP001152622">
    <property type="component" value="Chromosome 6"/>
</dbReference>
<evidence type="ECO:0000313" key="2">
    <source>
        <dbReference type="Proteomes" id="UP001152622"/>
    </source>
</evidence>
<reference evidence="1" key="1">
    <citation type="journal article" date="2023" name="Science">
        <title>Genome structures resolve the early diversification of teleost fishes.</title>
        <authorList>
            <person name="Parey E."/>
            <person name="Louis A."/>
            <person name="Montfort J."/>
            <person name="Bouchez O."/>
            <person name="Roques C."/>
            <person name="Iampietro C."/>
            <person name="Lluch J."/>
            <person name="Castinel A."/>
            <person name="Donnadieu C."/>
            <person name="Desvignes T."/>
            <person name="Floi Bucao C."/>
            <person name="Jouanno E."/>
            <person name="Wen M."/>
            <person name="Mejri S."/>
            <person name="Dirks R."/>
            <person name="Jansen H."/>
            <person name="Henkel C."/>
            <person name="Chen W.J."/>
            <person name="Zahm M."/>
            <person name="Cabau C."/>
            <person name="Klopp C."/>
            <person name="Thompson A.W."/>
            <person name="Robinson-Rechavi M."/>
            <person name="Braasch I."/>
            <person name="Lecointre G."/>
            <person name="Bobe J."/>
            <person name="Postlethwait J.H."/>
            <person name="Berthelot C."/>
            <person name="Roest Crollius H."/>
            <person name="Guiguen Y."/>
        </authorList>
    </citation>
    <scope>NUCLEOTIDE SEQUENCE</scope>
    <source>
        <strain evidence="1">WJC10195</strain>
    </source>
</reference>
<name>A0A9Q1IXR7_SYNKA</name>
<comment type="caution">
    <text evidence="1">The sequence shown here is derived from an EMBL/GenBank/DDBJ whole genome shotgun (WGS) entry which is preliminary data.</text>
</comment>
<accession>A0A9Q1IXR7</accession>